<dbReference type="GO" id="GO:0016020">
    <property type="term" value="C:membrane"/>
    <property type="evidence" value="ECO:0007669"/>
    <property type="project" value="InterPro"/>
</dbReference>
<comment type="caution">
    <text evidence="2">The sequence shown here is derived from an EMBL/GenBank/DDBJ whole genome shotgun (WGS) entry which is preliminary data.</text>
</comment>
<name>A0A0R2JNU0_9LACO</name>
<keyword evidence="1" id="KW-0472">Membrane</keyword>
<feature type="transmembrane region" description="Helical" evidence="1">
    <location>
        <begin position="103"/>
        <end position="124"/>
    </location>
</feature>
<feature type="transmembrane region" description="Helical" evidence="1">
    <location>
        <begin position="130"/>
        <end position="149"/>
    </location>
</feature>
<dbReference type="EMBL" id="JQCD01000024">
    <property type="protein sequence ID" value="KRN77045.1"/>
    <property type="molecule type" value="Genomic_DNA"/>
</dbReference>
<dbReference type="STRING" id="1620.IV67_GL000558"/>
<dbReference type="PIRSF" id="PIRSF037259">
    <property type="entry name" value="EcsB_ABC"/>
    <property type="match status" value="1"/>
</dbReference>
<dbReference type="Pfam" id="PF05975">
    <property type="entry name" value="EcsB"/>
    <property type="match status" value="2"/>
</dbReference>
<keyword evidence="1" id="KW-0812">Transmembrane</keyword>
<accession>A0A0R2JNU0</accession>
<feature type="transmembrane region" description="Helical" evidence="1">
    <location>
        <begin position="20"/>
        <end position="43"/>
    </location>
</feature>
<dbReference type="Proteomes" id="UP000051673">
    <property type="component" value="Unassembled WGS sequence"/>
</dbReference>
<evidence type="ECO:0000313" key="3">
    <source>
        <dbReference type="Proteomes" id="UP000051673"/>
    </source>
</evidence>
<feature type="transmembrane region" description="Helical" evidence="1">
    <location>
        <begin position="55"/>
        <end position="72"/>
    </location>
</feature>
<feature type="transmembrane region" description="Helical" evidence="1">
    <location>
        <begin position="259"/>
        <end position="279"/>
    </location>
</feature>
<keyword evidence="3" id="KW-1185">Reference proteome</keyword>
<dbReference type="AlphaFoldDB" id="A0A0R2JNU0"/>
<gene>
    <name evidence="2" type="ORF">IV67_GL000558</name>
</gene>
<proteinExistence type="predicted"/>
<feature type="transmembrane region" description="Helical" evidence="1">
    <location>
        <begin position="328"/>
        <end position="349"/>
    </location>
</feature>
<feature type="transmembrane region" description="Helical" evidence="1">
    <location>
        <begin position="300"/>
        <end position="322"/>
    </location>
</feature>
<sequence>MISTLFKNRWLQQWREFSRYLKYVFNDHAIIAFFFLFGALLFAYQQLLQTIPSVWWTQGGLLLILFLTLLLFKTPASFVKSADAVFFLGDEAPLQRLWQQATIYSMLINGTIQGLLIIIFWPLLMKLFDFNFFILLLITLFMIIAKMMLTYVQARQTAAFNTDQLTLINWTAVSELENQRLATIYAFFNLFIDVPGLQSTIKPHPYLERLRSLWPNYRKDTLLPIYLTTFIRKSEYLNLWVRMLIFGLLLIPFTNGYLLYGLLALLQYLFIAQILPLAGSYRRLVFDTVIPITLSNRQKAFHSFLLPLSLMMLIIWFILIVITHNFDINQGIGMLSLVIFTFLLVFLYSDRIIANMFKRRIKHASTK</sequence>
<reference evidence="2 3" key="1">
    <citation type="journal article" date="2015" name="Genome Announc.">
        <title>Expanding the biotechnology potential of lactobacilli through comparative genomics of 213 strains and associated genera.</title>
        <authorList>
            <person name="Sun Z."/>
            <person name="Harris H.M."/>
            <person name="McCann A."/>
            <person name="Guo C."/>
            <person name="Argimon S."/>
            <person name="Zhang W."/>
            <person name="Yang X."/>
            <person name="Jeffery I.B."/>
            <person name="Cooney J.C."/>
            <person name="Kagawa T.F."/>
            <person name="Liu W."/>
            <person name="Song Y."/>
            <person name="Salvetti E."/>
            <person name="Wrobel A."/>
            <person name="Rasinkangas P."/>
            <person name="Parkhill J."/>
            <person name="Rea M.C."/>
            <person name="O'Sullivan O."/>
            <person name="Ritari J."/>
            <person name="Douillard F.P."/>
            <person name="Paul Ross R."/>
            <person name="Yang R."/>
            <person name="Briner A.E."/>
            <person name="Felis G.E."/>
            <person name="de Vos W.M."/>
            <person name="Barrangou R."/>
            <person name="Klaenhammer T.R."/>
            <person name="Caufield P.W."/>
            <person name="Cui Y."/>
            <person name="Zhang H."/>
            <person name="O'Toole P.W."/>
        </authorList>
    </citation>
    <scope>NUCLEOTIDE SEQUENCE [LARGE SCALE GENOMIC DNA]</scope>
    <source>
        <strain evidence="2 3">DSM 20014</strain>
    </source>
</reference>
<protein>
    <submittedName>
        <fullName evidence="2">ABC transporter EcsB</fullName>
    </submittedName>
</protein>
<evidence type="ECO:0000256" key="1">
    <source>
        <dbReference type="SAM" id="Phobius"/>
    </source>
</evidence>
<evidence type="ECO:0000313" key="2">
    <source>
        <dbReference type="EMBL" id="KRN77045.1"/>
    </source>
</evidence>
<dbReference type="PATRIC" id="fig|1620.3.peg.565"/>
<keyword evidence="1" id="KW-1133">Transmembrane helix</keyword>
<dbReference type="InterPro" id="IPR010288">
    <property type="entry name" value="EcsB_ABC"/>
</dbReference>
<dbReference type="OrthoDB" id="2447941at2"/>
<feature type="transmembrane region" description="Helical" evidence="1">
    <location>
        <begin position="236"/>
        <end position="253"/>
    </location>
</feature>
<dbReference type="RefSeq" id="WP_057787956.1">
    <property type="nucleotide sequence ID" value="NZ_JQCD01000024.1"/>
</dbReference>
<organism evidence="2 3">
    <name type="scientific">Weissella minor</name>
    <dbReference type="NCBI Taxonomy" id="1620"/>
    <lineage>
        <taxon>Bacteria</taxon>
        <taxon>Bacillati</taxon>
        <taxon>Bacillota</taxon>
        <taxon>Bacilli</taxon>
        <taxon>Lactobacillales</taxon>
        <taxon>Lactobacillaceae</taxon>
        <taxon>Weissella</taxon>
    </lineage>
</organism>